<keyword evidence="12" id="KW-1185">Reference proteome</keyword>
<evidence type="ECO:0000313" key="12">
    <source>
        <dbReference type="Proteomes" id="UP000594263"/>
    </source>
</evidence>
<sequence>MGDRGHAHQLQVHTTQHHPQYADKSRFTATGQHDKAAQGGPSTTKVLTVMGLLPVGGTFLTLAGLLFAGTMAGLAVTFPLFVLFSPVLVPAALAIGLAVAGILTSGAFGLTAISSLSWVLSYLRGTVPGQIHQAKRGMQDMTEYVGVKTKEVGETIQSKAQEAKRGDTAATARNTTTTTTA</sequence>
<evidence type="ECO:0000256" key="7">
    <source>
        <dbReference type="ARBA" id="ARBA00022989"/>
    </source>
</evidence>
<dbReference type="GO" id="GO:0050826">
    <property type="term" value="P:response to freezing"/>
    <property type="evidence" value="ECO:0007669"/>
    <property type="project" value="TreeGrafter"/>
</dbReference>
<dbReference type="PANTHER" id="PTHR33203:SF44">
    <property type="entry name" value="OLEOSIN 20.3 KDA"/>
    <property type="match status" value="1"/>
</dbReference>
<evidence type="ECO:0008006" key="13">
    <source>
        <dbReference type="Google" id="ProtNLM"/>
    </source>
</evidence>
<evidence type="ECO:0000256" key="4">
    <source>
        <dbReference type="ARBA" id="ARBA00010858"/>
    </source>
</evidence>
<evidence type="ECO:0000256" key="3">
    <source>
        <dbReference type="ARBA" id="ARBA00004502"/>
    </source>
</evidence>
<dbReference type="GO" id="GO:0012511">
    <property type="term" value="C:monolayer-surrounded lipid storage body"/>
    <property type="evidence" value="ECO:0007669"/>
    <property type="project" value="InterPro"/>
</dbReference>
<feature type="region of interest" description="Disordered" evidence="9">
    <location>
        <begin position="1"/>
        <end position="22"/>
    </location>
</feature>
<dbReference type="GO" id="GO:0010344">
    <property type="term" value="P:seed oilbody biogenesis"/>
    <property type="evidence" value="ECO:0007669"/>
    <property type="project" value="TreeGrafter"/>
</dbReference>
<dbReference type="Pfam" id="PF01277">
    <property type="entry name" value="Oleosin"/>
    <property type="match status" value="1"/>
</dbReference>
<proteinExistence type="inferred from homology"/>
<dbReference type="PANTHER" id="PTHR33203">
    <property type="entry name" value="OLEOSIN"/>
    <property type="match status" value="1"/>
</dbReference>
<keyword evidence="8 10" id="KW-0472">Membrane</keyword>
<organism evidence="11 12">
    <name type="scientific">Kalanchoe fedtschenkoi</name>
    <name type="common">Lavender scallops</name>
    <name type="synonym">South American air plant</name>
    <dbReference type="NCBI Taxonomy" id="63787"/>
    <lineage>
        <taxon>Eukaryota</taxon>
        <taxon>Viridiplantae</taxon>
        <taxon>Streptophyta</taxon>
        <taxon>Embryophyta</taxon>
        <taxon>Tracheophyta</taxon>
        <taxon>Spermatophyta</taxon>
        <taxon>Magnoliopsida</taxon>
        <taxon>eudicotyledons</taxon>
        <taxon>Gunneridae</taxon>
        <taxon>Pentapetalae</taxon>
        <taxon>Saxifragales</taxon>
        <taxon>Crassulaceae</taxon>
        <taxon>Kalanchoe</taxon>
    </lineage>
</organism>
<dbReference type="Gramene" id="Kaladp0022s0212.1.v1.1">
    <property type="protein sequence ID" value="Kaladp0022s0212.1.v1.1.CDS.1"/>
    <property type="gene ID" value="Kaladp0022s0212.v1.1"/>
</dbReference>
<evidence type="ECO:0000256" key="6">
    <source>
        <dbReference type="ARBA" id="ARBA00022692"/>
    </source>
</evidence>
<keyword evidence="6 10" id="KW-0812">Transmembrane</keyword>
<accession>A0A7N0T5F3</accession>
<evidence type="ECO:0000256" key="8">
    <source>
        <dbReference type="ARBA" id="ARBA00023136"/>
    </source>
</evidence>
<dbReference type="Proteomes" id="UP000594263">
    <property type="component" value="Unplaced"/>
</dbReference>
<evidence type="ECO:0000256" key="1">
    <source>
        <dbReference type="ARBA" id="ARBA00002582"/>
    </source>
</evidence>
<protein>
    <recommendedName>
        <fullName evidence="13">Oleosin</fullName>
    </recommendedName>
</protein>
<comment type="function">
    <text evidence="1">May have a structural role to stabilize the lipid body during desiccation of the seed by preventing coalescence of the oil. Probably interacts with both lipid and phospholipid moieties of lipid bodies. May also provide recognition signals for specific lipase anchorage in lipolysis during seedling growth.</text>
</comment>
<feature type="transmembrane region" description="Helical" evidence="10">
    <location>
        <begin position="87"/>
        <end position="120"/>
    </location>
</feature>
<comment type="subcellular location">
    <subcellularLocation>
        <location evidence="3">Lipid droplet</location>
    </subcellularLocation>
    <subcellularLocation>
        <location evidence="2">Membrane</location>
        <topology evidence="2">Multi-pass membrane protein</topology>
    </subcellularLocation>
</comment>
<keyword evidence="7 10" id="KW-1133">Transmembrane helix</keyword>
<dbReference type="EnsemblPlants" id="Kaladp0022s0212.1.v1.1">
    <property type="protein sequence ID" value="Kaladp0022s0212.1.v1.1.CDS.1"/>
    <property type="gene ID" value="Kaladp0022s0212.v1.1"/>
</dbReference>
<reference evidence="11" key="1">
    <citation type="submission" date="2021-01" db="UniProtKB">
        <authorList>
            <consortium name="EnsemblPlants"/>
        </authorList>
    </citation>
    <scope>IDENTIFICATION</scope>
</reference>
<dbReference type="GO" id="GO:0016020">
    <property type="term" value="C:membrane"/>
    <property type="evidence" value="ECO:0007669"/>
    <property type="project" value="UniProtKB-SubCell"/>
</dbReference>
<feature type="compositionally biased region" description="Low complexity" evidence="9">
    <location>
        <begin position="168"/>
        <end position="181"/>
    </location>
</feature>
<feature type="region of interest" description="Disordered" evidence="9">
    <location>
        <begin position="159"/>
        <end position="181"/>
    </location>
</feature>
<evidence type="ECO:0000256" key="9">
    <source>
        <dbReference type="SAM" id="MobiDB-lite"/>
    </source>
</evidence>
<evidence type="ECO:0000256" key="2">
    <source>
        <dbReference type="ARBA" id="ARBA00004141"/>
    </source>
</evidence>
<name>A0A7N0T5F3_KALFE</name>
<dbReference type="AlphaFoldDB" id="A0A7N0T5F3"/>
<dbReference type="InterPro" id="IPR000136">
    <property type="entry name" value="Oleosin"/>
</dbReference>
<keyword evidence="5" id="KW-0551">Lipid droplet</keyword>
<dbReference type="GO" id="GO:0019915">
    <property type="term" value="P:lipid storage"/>
    <property type="evidence" value="ECO:0007669"/>
    <property type="project" value="TreeGrafter"/>
</dbReference>
<evidence type="ECO:0000313" key="11">
    <source>
        <dbReference type="EnsemblPlants" id="Kaladp0022s0212.1.v1.1.CDS.1"/>
    </source>
</evidence>
<dbReference type="OMA" id="GMKGKEM"/>
<comment type="similarity">
    <text evidence="4">Belongs to the oleosin family.</text>
</comment>
<evidence type="ECO:0000256" key="10">
    <source>
        <dbReference type="SAM" id="Phobius"/>
    </source>
</evidence>
<evidence type="ECO:0000256" key="5">
    <source>
        <dbReference type="ARBA" id="ARBA00022677"/>
    </source>
</evidence>